<dbReference type="STRING" id="709986.Deima_3178"/>
<dbReference type="EC" id="3.6.3.34" evidence="6"/>
<dbReference type="OrthoDB" id="9787851at2"/>
<dbReference type="SUPFAM" id="SSF52540">
    <property type="entry name" value="P-loop containing nucleoside triphosphate hydrolases"/>
    <property type="match status" value="1"/>
</dbReference>
<evidence type="ECO:0000313" key="6">
    <source>
        <dbReference type="EMBL" id="ADV68806.1"/>
    </source>
</evidence>
<dbReference type="GO" id="GO:0016887">
    <property type="term" value="F:ATP hydrolysis activity"/>
    <property type="evidence" value="ECO:0007669"/>
    <property type="project" value="InterPro"/>
</dbReference>
<feature type="domain" description="ABC transporter" evidence="5">
    <location>
        <begin position="3"/>
        <end position="243"/>
    </location>
</feature>
<dbReference type="RefSeq" id="WP_013558309.1">
    <property type="nucleotide sequence ID" value="NC_014958.1"/>
</dbReference>
<dbReference type="eggNOG" id="COG1120">
    <property type="taxonomic scope" value="Bacteria"/>
</dbReference>
<dbReference type="PANTHER" id="PTHR42794:SF1">
    <property type="entry name" value="HEMIN IMPORT ATP-BINDING PROTEIN HMUV"/>
    <property type="match status" value="1"/>
</dbReference>
<dbReference type="Proteomes" id="UP000008635">
    <property type="component" value="Chromosome"/>
</dbReference>
<proteinExistence type="predicted"/>
<organism evidence="6 7">
    <name type="scientific">Deinococcus maricopensis (strain DSM 21211 / LMG 22137 / NRRL B-23946 / LB-34)</name>
    <dbReference type="NCBI Taxonomy" id="709986"/>
    <lineage>
        <taxon>Bacteria</taxon>
        <taxon>Thermotogati</taxon>
        <taxon>Deinococcota</taxon>
        <taxon>Deinococci</taxon>
        <taxon>Deinococcales</taxon>
        <taxon>Deinococcaceae</taxon>
        <taxon>Deinococcus</taxon>
    </lineage>
</organism>
<dbReference type="CDD" id="cd03214">
    <property type="entry name" value="ABC_Iron-Siderophores_B12_Hemin"/>
    <property type="match status" value="1"/>
</dbReference>
<dbReference type="EMBL" id="CP002454">
    <property type="protein sequence ID" value="ADV68806.1"/>
    <property type="molecule type" value="Genomic_DNA"/>
</dbReference>
<evidence type="ECO:0000313" key="7">
    <source>
        <dbReference type="Proteomes" id="UP000008635"/>
    </source>
</evidence>
<dbReference type="PROSITE" id="PS00211">
    <property type="entry name" value="ABC_TRANSPORTER_1"/>
    <property type="match status" value="1"/>
</dbReference>
<sequence>MTLRAYDVTVTLADRPAVSTVNVTFERGRVSAIIGPNGAGKSTLLRALLGLTPLTRGRITLDERPLHEMRRAERTRRLAYLAQDEPLPEHVVARDVVALGRGAHDWLWGLLPNPKAREADDAAIIQAALEKTDALSLAERTIGTLSGGERQRVALARALAGQPEYLLLDEPTNHLDLAYQIDLLRYLHDEAEEGMGVIAVLHDLNLAARADHLILLHQGHVLSSGTPATVLTPANLRAAYGVRATISRHNGRLLVVPED</sequence>
<keyword evidence="7" id="KW-1185">Reference proteome</keyword>
<dbReference type="Gene3D" id="3.40.50.300">
    <property type="entry name" value="P-loop containing nucleotide triphosphate hydrolases"/>
    <property type="match status" value="1"/>
</dbReference>
<evidence type="ECO:0000256" key="4">
    <source>
        <dbReference type="ARBA" id="ARBA00022967"/>
    </source>
</evidence>
<gene>
    <name evidence="6" type="ordered locus">Deima_3178</name>
</gene>
<keyword evidence="2" id="KW-0547">Nucleotide-binding</keyword>
<keyword evidence="6" id="KW-0378">Hydrolase</keyword>
<dbReference type="Pfam" id="PF00005">
    <property type="entry name" value="ABC_tran"/>
    <property type="match status" value="1"/>
</dbReference>
<dbReference type="AlphaFoldDB" id="E8U3W3"/>
<dbReference type="InterPro" id="IPR003439">
    <property type="entry name" value="ABC_transporter-like_ATP-bd"/>
</dbReference>
<reference evidence="7" key="2">
    <citation type="submission" date="2011-01" db="EMBL/GenBank/DDBJ databases">
        <title>The complete genome of Deinococcus maricopensis DSM 21211.</title>
        <authorList>
            <consortium name="US DOE Joint Genome Institute (JGI-PGF)"/>
            <person name="Lucas S."/>
            <person name="Copeland A."/>
            <person name="Lapidus A."/>
            <person name="Goodwin L."/>
            <person name="Pitluck S."/>
            <person name="Kyrpides N."/>
            <person name="Mavromatis K."/>
            <person name="Pagani I."/>
            <person name="Ivanova N."/>
            <person name="Ovchinnikova G."/>
            <person name="Zeytun A."/>
            <person name="Detter J.C."/>
            <person name="Han C."/>
            <person name="Land M."/>
            <person name="Hauser L."/>
            <person name="Markowitz V."/>
            <person name="Cheng J.-F."/>
            <person name="Hugenholtz P."/>
            <person name="Woyke T."/>
            <person name="Wu D."/>
            <person name="Pukall R."/>
            <person name="Gehrich-Schroeter G."/>
            <person name="Brambilla E."/>
            <person name="Klenk H.-P."/>
            <person name="Eisen J.A."/>
        </authorList>
    </citation>
    <scope>NUCLEOTIDE SEQUENCE [LARGE SCALE GENOMIC DNA]</scope>
    <source>
        <strain evidence="7">DSM 21211 / LMG 22137 / NRRL B-23946 / LB-34</strain>
    </source>
</reference>
<evidence type="ECO:0000256" key="1">
    <source>
        <dbReference type="ARBA" id="ARBA00022448"/>
    </source>
</evidence>
<dbReference type="HOGENOM" id="CLU_000604_1_11_0"/>
<evidence type="ECO:0000259" key="5">
    <source>
        <dbReference type="PROSITE" id="PS50893"/>
    </source>
</evidence>
<dbReference type="InterPro" id="IPR003593">
    <property type="entry name" value="AAA+_ATPase"/>
</dbReference>
<dbReference type="PROSITE" id="PS50893">
    <property type="entry name" value="ABC_TRANSPORTER_2"/>
    <property type="match status" value="1"/>
</dbReference>
<dbReference type="SMART" id="SM00382">
    <property type="entry name" value="AAA"/>
    <property type="match status" value="1"/>
</dbReference>
<keyword evidence="4" id="KW-1278">Translocase</keyword>
<reference evidence="6 7" key="1">
    <citation type="journal article" date="2011" name="Stand. Genomic Sci.">
        <title>Complete genome sequence of Deinococcus maricopensis type strain (LB-34).</title>
        <authorList>
            <person name="Pukall R."/>
            <person name="Zeytun A."/>
            <person name="Lucas S."/>
            <person name="Lapidus A."/>
            <person name="Hammon N."/>
            <person name="Deshpande S."/>
            <person name="Nolan M."/>
            <person name="Cheng J.F."/>
            <person name="Pitluck S."/>
            <person name="Liolios K."/>
            <person name="Pagani I."/>
            <person name="Mikhailova N."/>
            <person name="Ivanova N."/>
            <person name="Mavromatis K."/>
            <person name="Pati A."/>
            <person name="Tapia R."/>
            <person name="Han C."/>
            <person name="Goodwin L."/>
            <person name="Chen A."/>
            <person name="Palaniappan K."/>
            <person name="Land M."/>
            <person name="Hauser L."/>
            <person name="Chang Y.J."/>
            <person name="Jeffries C.D."/>
            <person name="Brambilla E.M."/>
            <person name="Rohde M."/>
            <person name="Goker M."/>
            <person name="Detter J.C."/>
            <person name="Woyke T."/>
            <person name="Bristow J."/>
            <person name="Eisen J.A."/>
            <person name="Markowitz V."/>
            <person name="Hugenholtz P."/>
            <person name="Kyrpides N.C."/>
            <person name="Klenk H.P."/>
        </authorList>
    </citation>
    <scope>NUCLEOTIDE SEQUENCE [LARGE SCALE GENOMIC DNA]</scope>
    <source>
        <strain evidence="7">DSM 21211 / LMG 22137 / NRRL B-23946 / LB-34</strain>
    </source>
</reference>
<protein>
    <submittedName>
        <fullName evidence="6">Iron-chelate-transporting ATPase</fullName>
        <ecNumber evidence="6">3.6.3.34</ecNumber>
    </submittedName>
</protein>
<dbReference type="PANTHER" id="PTHR42794">
    <property type="entry name" value="HEMIN IMPORT ATP-BINDING PROTEIN HMUV"/>
    <property type="match status" value="1"/>
</dbReference>
<dbReference type="GO" id="GO:0005524">
    <property type="term" value="F:ATP binding"/>
    <property type="evidence" value="ECO:0007669"/>
    <property type="project" value="UniProtKB-KW"/>
</dbReference>
<keyword evidence="3" id="KW-0067">ATP-binding</keyword>
<name>E8U3W3_DEIML</name>
<accession>E8U3W3</accession>
<dbReference type="FunFam" id="3.40.50.300:FF:000134">
    <property type="entry name" value="Iron-enterobactin ABC transporter ATP-binding protein"/>
    <property type="match status" value="1"/>
</dbReference>
<evidence type="ECO:0000256" key="2">
    <source>
        <dbReference type="ARBA" id="ARBA00022741"/>
    </source>
</evidence>
<dbReference type="InterPro" id="IPR017871">
    <property type="entry name" value="ABC_transporter-like_CS"/>
</dbReference>
<keyword evidence="1" id="KW-0813">Transport</keyword>
<evidence type="ECO:0000256" key="3">
    <source>
        <dbReference type="ARBA" id="ARBA00022840"/>
    </source>
</evidence>
<dbReference type="InterPro" id="IPR027417">
    <property type="entry name" value="P-loop_NTPase"/>
</dbReference>
<dbReference type="KEGG" id="dmr:Deima_3178"/>